<evidence type="ECO:0000313" key="2">
    <source>
        <dbReference type="Proteomes" id="UP001620339"/>
    </source>
</evidence>
<sequence length="141" mass="14869">MPISIQLSEGLLTQQGEREVFPLIADALLRAHGLDGNAFMTPNVIGHVVVSPESTSYAGGRPQSLAVVEVKVPAATFPDANVKRVFVGEVTEIIDRLKAGSHPRERTFVNVTYALDGAWGIGGKAYTNDELGAAIQQAAAG</sequence>
<name>A0ABW8J9K2_9GAMM</name>
<protein>
    <recommendedName>
        <fullName evidence="3">Tautomerase enzyme</fullName>
    </recommendedName>
</protein>
<gene>
    <name evidence="1" type="ORF">ISP25_12035</name>
</gene>
<keyword evidence="2" id="KW-1185">Reference proteome</keyword>
<accession>A0ABW8J9K2</accession>
<evidence type="ECO:0000313" key="1">
    <source>
        <dbReference type="EMBL" id="MFK2877801.1"/>
    </source>
</evidence>
<proteinExistence type="predicted"/>
<dbReference type="RefSeq" id="WP_404614173.1">
    <property type="nucleotide sequence ID" value="NZ_JADIKK010000008.1"/>
</dbReference>
<organism evidence="1 2">
    <name type="scientific">Rhodanobacter hydrolyticus</name>
    <dbReference type="NCBI Taxonomy" id="2250595"/>
    <lineage>
        <taxon>Bacteria</taxon>
        <taxon>Pseudomonadati</taxon>
        <taxon>Pseudomonadota</taxon>
        <taxon>Gammaproteobacteria</taxon>
        <taxon>Lysobacterales</taxon>
        <taxon>Rhodanobacteraceae</taxon>
        <taxon>Rhodanobacter</taxon>
    </lineage>
</organism>
<reference evidence="1 2" key="1">
    <citation type="submission" date="2020-10" db="EMBL/GenBank/DDBJ databases">
        <title>Phylogeny of dyella-like bacteria.</title>
        <authorList>
            <person name="Fu J."/>
        </authorList>
    </citation>
    <scope>NUCLEOTIDE SEQUENCE [LARGE SCALE GENOMIC DNA]</scope>
    <source>
        <strain evidence="1 2">KACC 19113</strain>
    </source>
</reference>
<dbReference type="EMBL" id="JADIKK010000008">
    <property type="protein sequence ID" value="MFK2877801.1"/>
    <property type="molecule type" value="Genomic_DNA"/>
</dbReference>
<evidence type="ECO:0008006" key="3">
    <source>
        <dbReference type="Google" id="ProtNLM"/>
    </source>
</evidence>
<comment type="caution">
    <text evidence="1">The sequence shown here is derived from an EMBL/GenBank/DDBJ whole genome shotgun (WGS) entry which is preliminary data.</text>
</comment>
<dbReference type="Proteomes" id="UP001620339">
    <property type="component" value="Unassembled WGS sequence"/>
</dbReference>